<dbReference type="Gene3D" id="3.40.50.1390">
    <property type="entry name" value="Resolvase, N-terminal catalytic domain"/>
    <property type="match status" value="1"/>
</dbReference>
<dbReference type="OrthoDB" id="3405463at2"/>
<dbReference type="InterPro" id="IPR036162">
    <property type="entry name" value="Resolvase-like_N_sf"/>
</dbReference>
<evidence type="ECO:0000256" key="1">
    <source>
        <dbReference type="ARBA" id="ARBA00009913"/>
    </source>
</evidence>
<name>A0A0N9NGZ3_9ACTN</name>
<sequence>MPSSLGGGAPYQLGYARAGRETHGLEAQIDALTGVGVEPSKIYSDSTGSLSPAADRPGWSALLAYARPGDTTVVAGIDRLGRTAPEVLASALELTRRRIGLRSLREGLDTDDPVGALIVSVLASLAELDEEAEARPTAPARRRAHAATVGRPRALDDEQVDVAERMKAAGHSVPQIATELGVSRATLYRTLAERRATR</sequence>
<evidence type="ECO:0000256" key="3">
    <source>
        <dbReference type="ARBA" id="ARBA00023125"/>
    </source>
</evidence>
<feature type="domain" description="Resolvase/invertase-type recombinase catalytic" evidence="6">
    <location>
        <begin position="11"/>
        <end position="148"/>
    </location>
</feature>
<dbReference type="PANTHER" id="PTHR30461:SF26">
    <property type="entry name" value="RESOLVASE HOMOLOG YNEB"/>
    <property type="match status" value="1"/>
</dbReference>
<feature type="region of interest" description="Disordered" evidence="5">
    <location>
        <begin position="131"/>
        <end position="155"/>
    </location>
</feature>
<dbReference type="InterPro" id="IPR009057">
    <property type="entry name" value="Homeodomain-like_sf"/>
</dbReference>
<dbReference type="SUPFAM" id="SSF46689">
    <property type="entry name" value="Homeodomain-like"/>
    <property type="match status" value="1"/>
</dbReference>
<dbReference type="PROSITE" id="PS00398">
    <property type="entry name" value="RECOMBINASES_2"/>
    <property type="match status" value="1"/>
</dbReference>
<reference evidence="8" key="1">
    <citation type="submission" date="2015-06" db="EMBL/GenBank/DDBJ databases">
        <title>Complete genome sequence and metabolic analysis of phthalate degradation pathway in Gordonia sp. QH-11.</title>
        <authorList>
            <person name="Jin D."/>
            <person name="Kong X."/>
            <person name="Bai Z."/>
        </authorList>
    </citation>
    <scope>NUCLEOTIDE SEQUENCE [LARGE SCALE GENOMIC DNA]</scope>
    <source>
        <strain evidence="8">QH-11</strain>
    </source>
</reference>
<reference evidence="7 8" key="2">
    <citation type="journal article" date="2017" name="Int. J. Syst. Evol. Microbiol.">
        <title>Gordonia phthalatica sp. nov., a di-n-butyl phthalate-degrading bacterium isolated from activated sludge.</title>
        <authorList>
            <person name="Jin D."/>
            <person name="Kong X."/>
            <person name="Jia M."/>
            <person name="Yu X."/>
            <person name="Wang X."/>
            <person name="Zhuang X."/>
            <person name="Deng Y."/>
            <person name="Bai Z."/>
        </authorList>
    </citation>
    <scope>NUCLEOTIDE SEQUENCE [LARGE SCALE GENOMIC DNA]</scope>
    <source>
        <strain evidence="7 8">QH-11</strain>
    </source>
</reference>
<dbReference type="RefSeq" id="WP_062393030.1">
    <property type="nucleotide sequence ID" value="NZ_CP011853.1"/>
</dbReference>
<evidence type="ECO:0000313" key="7">
    <source>
        <dbReference type="EMBL" id="ALG85021.1"/>
    </source>
</evidence>
<dbReference type="EMBL" id="CP011853">
    <property type="protein sequence ID" value="ALG85021.1"/>
    <property type="molecule type" value="Genomic_DNA"/>
</dbReference>
<protein>
    <submittedName>
        <fullName evidence="7">Resolvase</fullName>
    </submittedName>
</protein>
<proteinExistence type="inferred from homology"/>
<organism evidence="7 8">
    <name type="scientific">Gordonia phthalatica</name>
    <dbReference type="NCBI Taxonomy" id="1136941"/>
    <lineage>
        <taxon>Bacteria</taxon>
        <taxon>Bacillati</taxon>
        <taxon>Actinomycetota</taxon>
        <taxon>Actinomycetes</taxon>
        <taxon>Mycobacteriales</taxon>
        <taxon>Gordoniaceae</taxon>
        <taxon>Gordonia</taxon>
    </lineage>
</organism>
<dbReference type="STRING" id="1136941.ACH46_11655"/>
<evidence type="ECO:0000256" key="2">
    <source>
        <dbReference type="ARBA" id="ARBA00022908"/>
    </source>
</evidence>
<evidence type="ECO:0000313" key="8">
    <source>
        <dbReference type="Proteomes" id="UP000063789"/>
    </source>
</evidence>
<dbReference type="PATRIC" id="fig|1136941.3.peg.2377"/>
<dbReference type="CDD" id="cd03768">
    <property type="entry name" value="SR_ResInv"/>
    <property type="match status" value="1"/>
</dbReference>
<evidence type="ECO:0000256" key="4">
    <source>
        <dbReference type="ARBA" id="ARBA00023172"/>
    </source>
</evidence>
<keyword evidence="4" id="KW-0233">DNA recombination</keyword>
<comment type="similarity">
    <text evidence="1">Belongs to the site-specific recombinase resolvase family.</text>
</comment>
<dbReference type="Pfam" id="PF02796">
    <property type="entry name" value="HTH_7"/>
    <property type="match status" value="1"/>
</dbReference>
<dbReference type="PANTHER" id="PTHR30461">
    <property type="entry name" value="DNA-INVERTASE FROM LAMBDOID PROPHAGE"/>
    <property type="match status" value="1"/>
</dbReference>
<dbReference type="Pfam" id="PF00239">
    <property type="entry name" value="Resolvase"/>
    <property type="match status" value="1"/>
</dbReference>
<dbReference type="SUPFAM" id="SSF53041">
    <property type="entry name" value="Resolvase-like"/>
    <property type="match status" value="1"/>
</dbReference>
<dbReference type="CDD" id="cd00569">
    <property type="entry name" value="HTH_Hin_like"/>
    <property type="match status" value="1"/>
</dbReference>
<dbReference type="AlphaFoldDB" id="A0A0N9NGZ3"/>
<keyword evidence="2" id="KW-0229">DNA integration</keyword>
<dbReference type="PROSITE" id="PS51736">
    <property type="entry name" value="RECOMBINASES_3"/>
    <property type="match status" value="1"/>
</dbReference>
<dbReference type="SMART" id="SM00857">
    <property type="entry name" value="Resolvase"/>
    <property type="match status" value="1"/>
</dbReference>
<gene>
    <name evidence="7" type="ORF">ACH46_11655</name>
</gene>
<keyword evidence="3" id="KW-0238">DNA-binding</keyword>
<dbReference type="InterPro" id="IPR006119">
    <property type="entry name" value="Resolv_N"/>
</dbReference>
<keyword evidence="8" id="KW-1185">Reference proteome</keyword>
<dbReference type="GO" id="GO:0003677">
    <property type="term" value="F:DNA binding"/>
    <property type="evidence" value="ECO:0007669"/>
    <property type="project" value="UniProtKB-KW"/>
</dbReference>
<dbReference type="InterPro" id="IPR006120">
    <property type="entry name" value="Resolvase_HTH_dom"/>
</dbReference>
<dbReference type="Gene3D" id="1.10.10.60">
    <property type="entry name" value="Homeodomain-like"/>
    <property type="match status" value="1"/>
</dbReference>
<dbReference type="GO" id="GO:0000150">
    <property type="term" value="F:DNA strand exchange activity"/>
    <property type="evidence" value="ECO:0007669"/>
    <property type="project" value="InterPro"/>
</dbReference>
<accession>A0A0N9NGZ3</accession>
<evidence type="ECO:0000259" key="6">
    <source>
        <dbReference type="PROSITE" id="PS51736"/>
    </source>
</evidence>
<dbReference type="KEGG" id="goq:ACH46_11655"/>
<dbReference type="Proteomes" id="UP000063789">
    <property type="component" value="Chromosome"/>
</dbReference>
<evidence type="ECO:0000256" key="5">
    <source>
        <dbReference type="SAM" id="MobiDB-lite"/>
    </source>
</evidence>
<dbReference type="InterPro" id="IPR006118">
    <property type="entry name" value="Recombinase_CS"/>
</dbReference>
<dbReference type="GO" id="GO:0015074">
    <property type="term" value="P:DNA integration"/>
    <property type="evidence" value="ECO:0007669"/>
    <property type="project" value="UniProtKB-KW"/>
</dbReference>
<dbReference type="InterPro" id="IPR050639">
    <property type="entry name" value="SSR_resolvase"/>
</dbReference>